<dbReference type="PANTHER" id="PTHR48063:SF29">
    <property type="entry name" value="LRR RECEPTOR-LIKE KINASE FAMILY PROTEIN"/>
    <property type="match status" value="1"/>
</dbReference>
<dbReference type="EMBL" id="JAVXUO010000683">
    <property type="protein sequence ID" value="KAK2989948.1"/>
    <property type="molecule type" value="Genomic_DNA"/>
</dbReference>
<dbReference type="Gene3D" id="3.80.10.10">
    <property type="entry name" value="Ribonuclease Inhibitor"/>
    <property type="match status" value="7"/>
</dbReference>
<evidence type="ECO:0000256" key="9">
    <source>
        <dbReference type="ARBA" id="ARBA00023136"/>
    </source>
</evidence>
<organism evidence="11 12">
    <name type="scientific">Escallonia rubra</name>
    <dbReference type="NCBI Taxonomy" id="112253"/>
    <lineage>
        <taxon>Eukaryota</taxon>
        <taxon>Viridiplantae</taxon>
        <taxon>Streptophyta</taxon>
        <taxon>Embryophyta</taxon>
        <taxon>Tracheophyta</taxon>
        <taxon>Spermatophyta</taxon>
        <taxon>Magnoliopsida</taxon>
        <taxon>eudicotyledons</taxon>
        <taxon>Gunneridae</taxon>
        <taxon>Pentapetalae</taxon>
        <taxon>asterids</taxon>
        <taxon>campanulids</taxon>
        <taxon>Escalloniales</taxon>
        <taxon>Escalloniaceae</taxon>
        <taxon>Escallonia</taxon>
    </lineage>
</organism>
<evidence type="ECO:0000256" key="7">
    <source>
        <dbReference type="ARBA" id="ARBA00022737"/>
    </source>
</evidence>
<dbReference type="SMART" id="SM00369">
    <property type="entry name" value="LRR_TYP"/>
    <property type="match status" value="10"/>
</dbReference>
<dbReference type="SUPFAM" id="SSF52047">
    <property type="entry name" value="RNI-like"/>
    <property type="match status" value="1"/>
</dbReference>
<reference evidence="11" key="1">
    <citation type="submission" date="2022-12" db="EMBL/GenBank/DDBJ databases">
        <title>Draft genome assemblies for two species of Escallonia (Escalloniales).</title>
        <authorList>
            <person name="Chanderbali A."/>
            <person name="Dervinis C."/>
            <person name="Anghel I."/>
            <person name="Soltis D."/>
            <person name="Soltis P."/>
            <person name="Zapata F."/>
        </authorList>
    </citation>
    <scope>NUCLEOTIDE SEQUENCE</scope>
    <source>
        <strain evidence="11">UCBG92.1500</strain>
        <tissue evidence="11">Leaf</tissue>
    </source>
</reference>
<dbReference type="FunFam" id="3.80.10.10:FF:000299">
    <property type="entry name" value="Piriformospora indica-insensitive protein 2"/>
    <property type="match status" value="1"/>
</dbReference>
<keyword evidence="10" id="KW-0325">Glycoprotein</keyword>
<protein>
    <submittedName>
        <fullName evidence="11">Uncharacterized protein</fullName>
    </submittedName>
</protein>
<dbReference type="Pfam" id="PF13855">
    <property type="entry name" value="LRR_8"/>
    <property type="match status" value="2"/>
</dbReference>
<keyword evidence="9" id="KW-0472">Membrane</keyword>
<keyword evidence="6" id="KW-0732">Signal</keyword>
<dbReference type="PRINTS" id="PR00019">
    <property type="entry name" value="LEURICHRPT"/>
</dbReference>
<dbReference type="PANTHER" id="PTHR48063">
    <property type="entry name" value="LRR RECEPTOR-LIKE KINASE"/>
    <property type="match status" value="1"/>
</dbReference>
<dbReference type="InterPro" id="IPR046956">
    <property type="entry name" value="RLP23-like"/>
</dbReference>
<dbReference type="Proteomes" id="UP001187471">
    <property type="component" value="Unassembled WGS sequence"/>
</dbReference>
<dbReference type="FunFam" id="3.80.10.10:FF:000213">
    <property type="entry name" value="Tyrosine-sulfated glycopeptide receptor 1"/>
    <property type="match status" value="2"/>
</dbReference>
<gene>
    <name evidence="11" type="ORF">RJ640_019346</name>
</gene>
<keyword evidence="4" id="KW-0433">Leucine-rich repeat</keyword>
<comment type="caution">
    <text evidence="11">The sequence shown here is derived from an EMBL/GenBank/DDBJ whole genome shotgun (WGS) entry which is preliminary data.</text>
</comment>
<dbReference type="SUPFAM" id="SSF52058">
    <property type="entry name" value="L domain-like"/>
    <property type="match status" value="3"/>
</dbReference>
<dbReference type="GO" id="GO:0006952">
    <property type="term" value="P:defense response"/>
    <property type="evidence" value="ECO:0007669"/>
    <property type="project" value="UniProtKB-ARBA"/>
</dbReference>
<comment type="subcellular location">
    <subcellularLocation>
        <location evidence="1">Cell membrane</location>
        <topology evidence="1">Single-pass type I membrane protein</topology>
    </subcellularLocation>
</comment>
<dbReference type="Pfam" id="PF00560">
    <property type="entry name" value="LRR_1"/>
    <property type="match status" value="8"/>
</dbReference>
<keyword evidence="12" id="KW-1185">Reference proteome</keyword>
<accession>A0AA88RRW1</accession>
<evidence type="ECO:0000256" key="4">
    <source>
        <dbReference type="ARBA" id="ARBA00022614"/>
    </source>
</evidence>
<dbReference type="GO" id="GO:0051707">
    <property type="term" value="P:response to other organism"/>
    <property type="evidence" value="ECO:0007669"/>
    <property type="project" value="UniProtKB-ARBA"/>
</dbReference>
<evidence type="ECO:0000256" key="8">
    <source>
        <dbReference type="ARBA" id="ARBA00022989"/>
    </source>
</evidence>
<evidence type="ECO:0000256" key="10">
    <source>
        <dbReference type="ARBA" id="ARBA00023180"/>
    </source>
</evidence>
<evidence type="ECO:0000256" key="3">
    <source>
        <dbReference type="ARBA" id="ARBA00022475"/>
    </source>
</evidence>
<keyword evidence="5" id="KW-0812">Transmembrane</keyword>
<evidence type="ECO:0000313" key="12">
    <source>
        <dbReference type="Proteomes" id="UP001187471"/>
    </source>
</evidence>
<evidence type="ECO:0000256" key="2">
    <source>
        <dbReference type="ARBA" id="ARBA00009592"/>
    </source>
</evidence>
<dbReference type="InterPro" id="IPR001611">
    <property type="entry name" value="Leu-rich_rpt"/>
</dbReference>
<dbReference type="GO" id="GO:0005886">
    <property type="term" value="C:plasma membrane"/>
    <property type="evidence" value="ECO:0007669"/>
    <property type="project" value="UniProtKB-SubCell"/>
</dbReference>
<dbReference type="AlphaFoldDB" id="A0AA88RRW1"/>
<dbReference type="InterPro" id="IPR032675">
    <property type="entry name" value="LRR_dom_sf"/>
</dbReference>
<name>A0AA88RRW1_9ASTE</name>
<keyword evidence="7" id="KW-0677">Repeat</keyword>
<evidence type="ECO:0000313" key="11">
    <source>
        <dbReference type="EMBL" id="KAK2989948.1"/>
    </source>
</evidence>
<proteinExistence type="inferred from homology"/>
<evidence type="ECO:0000256" key="5">
    <source>
        <dbReference type="ARBA" id="ARBA00022692"/>
    </source>
</evidence>
<sequence>MSIGHVMQTLRILDLSGNHLTGSIPSSVGKAEPLEYLSLSNNQLTGKIHDDWGSFQDLDTIDVSHNHFSGEIPISIFSLPWLSHLNVASNNLSGQLSLSLKNYTKLVLLDLALNRFTGNIPSWIGDSLTSLSVLRLRGNLFKGNIPQTLCDLSRLHILDLARNDLSGSIPACLDNLSGLRSLASYHQHPLPLLALPVIAMEVVTKGRELRYTLTLDLVNIIDFLSNNLMGEILEEITSLSTLGALNLSHNQLKGCIPHKVGGLHLLETLDLSSNHLSGQIPVTMTSMTSFNHLNLSWNNFSGPIPSANQFLTFNDPSIYEGNPQLCGSPLSTKCTTPDVGNDGDRKSIEGLGGQISPSLLDLKYLNYLDLSRNDFQGIPIPSFLGSLEQLTYLNLSLASFVGMVPPHLGNLSNLRHLDLSSFQDSWAADLYWLSGLSSLEYLNMDNVNISLATTHLLQAINMLPFLTELSLYSCQLTNLPPSLLPSSNLTSLSVLDLSDNNFNSFVPQWLFNISTLVDLELGYCSVKGLYPLVASGNFCGFRKLGLAGNDIGGEISEVVRNLAGCTENSLEELSLSSNRLSGQLPDSIGHFKKLRSISFGDNLITGPIPASVGELSNLESLDLSFNKMNGYLWQNHLQGLAKLKSFRISSSLSSRKALVLNISYDWVPPFNLTLIAISHCDVGPKFPAWLESQTQLRGIVLTDLAISDTIPHWLWKLSSNIETLDLSNNQLRGELPISLPFSAYWYVDLSFNRLEGPLRVGLMCRYLTWQITRSIPGSIGHVMQRLQVLDLSGNFLTGSIPSSLGKVKPLVFLFLSNNQLTGKIHDEWGSFQSLDTIDVSYNHFSGEIPTSICSLPLLSVLKVASNNLSGQLSMSLKNCTKLYLLDLGVNRFIGNIPSWIGESLTSLFVLRLRGNLFKGNIPQTLCNLSRLHILDLAQDDLSIRINPRMPGQFE</sequence>
<comment type="similarity">
    <text evidence="2">Belongs to the RLP family.</text>
</comment>
<evidence type="ECO:0000256" key="6">
    <source>
        <dbReference type="ARBA" id="ARBA00022729"/>
    </source>
</evidence>
<evidence type="ECO:0000256" key="1">
    <source>
        <dbReference type="ARBA" id="ARBA00004251"/>
    </source>
</evidence>
<keyword evidence="3" id="KW-1003">Cell membrane</keyword>
<dbReference type="InterPro" id="IPR003591">
    <property type="entry name" value="Leu-rich_rpt_typical-subtyp"/>
</dbReference>
<keyword evidence="8" id="KW-1133">Transmembrane helix</keyword>